<dbReference type="EMBL" id="JYDC01000017">
    <property type="protein sequence ID" value="KZL42835.1"/>
    <property type="molecule type" value="Genomic_DNA"/>
</dbReference>
<proteinExistence type="predicted"/>
<name>A0A161V803_SECCO</name>
<sequence length="68" mass="7413">MLKDVFSFSNGRSSVDSMLVTFIDVAADSIETVIDNNATPQSHYPFKLRSLHSAHITLSNVSLDAADD</sequence>
<keyword evidence="2" id="KW-1185">Reference proteome</keyword>
<evidence type="ECO:0000313" key="2">
    <source>
        <dbReference type="Proteomes" id="UP000076480"/>
    </source>
</evidence>
<dbReference type="AlphaFoldDB" id="A0A161V803"/>
<organism evidence="1 2">
    <name type="scientific">Secundilactobacillus collinoides</name>
    <name type="common">Lactobacillus collinoides</name>
    <dbReference type="NCBI Taxonomy" id="33960"/>
    <lineage>
        <taxon>Bacteria</taxon>
        <taxon>Bacillati</taxon>
        <taxon>Bacillota</taxon>
        <taxon>Bacilli</taxon>
        <taxon>Lactobacillales</taxon>
        <taxon>Lactobacillaceae</taxon>
        <taxon>Secundilactobacillus</taxon>
    </lineage>
</organism>
<comment type="caution">
    <text evidence="1">The sequence shown here is derived from an EMBL/GenBank/DDBJ whole genome shotgun (WGS) entry which is preliminary data.</text>
</comment>
<reference evidence="1 2" key="1">
    <citation type="submission" date="2015-02" db="EMBL/GenBank/DDBJ databases">
        <title>Draft genome sequence of Lactobacillus collinoides CUPV2371 isolated from a natural cider, the first genome sequence of a strain of this species.</title>
        <authorList>
            <person name="Puertas A.I."/>
            <person name="Spano G."/>
            <person name="Capozzi V."/>
            <person name="Lamontanara A."/>
            <person name="Orru L."/>
            <person name="Duenas M.T."/>
        </authorList>
    </citation>
    <scope>NUCLEOTIDE SEQUENCE [LARGE SCALE GENOMIC DNA]</scope>
    <source>
        <strain evidence="1 2">237</strain>
    </source>
</reference>
<dbReference type="Proteomes" id="UP000076480">
    <property type="component" value="Unassembled WGS sequence"/>
</dbReference>
<protein>
    <submittedName>
        <fullName evidence="1">Uncharacterized protein</fullName>
    </submittedName>
</protein>
<gene>
    <name evidence="1" type="ORF">TY91_03030</name>
</gene>
<accession>A0A161V803</accession>
<evidence type="ECO:0000313" key="1">
    <source>
        <dbReference type="EMBL" id="KZL42835.1"/>
    </source>
</evidence>
<dbReference type="PATRIC" id="fig|33960.6.peg.1017"/>